<gene>
    <name evidence="1" type="ORF">ACD_4C00311G0003</name>
</gene>
<proteinExistence type="predicted"/>
<reference evidence="1" key="1">
    <citation type="journal article" date="2012" name="Science">
        <title>Fermentation, hydrogen, and sulfur metabolism in multiple uncultivated bacterial phyla.</title>
        <authorList>
            <person name="Wrighton K.C."/>
            <person name="Thomas B.C."/>
            <person name="Sharon I."/>
            <person name="Miller C.S."/>
            <person name="Castelle C.J."/>
            <person name="VerBerkmoes N.C."/>
            <person name="Wilkins M.J."/>
            <person name="Hettich R.L."/>
            <person name="Lipton M.S."/>
            <person name="Williams K.H."/>
            <person name="Long P.E."/>
            <person name="Banfield J.F."/>
        </authorList>
    </citation>
    <scope>NUCLEOTIDE SEQUENCE [LARGE SCALE GENOMIC DNA]</scope>
</reference>
<name>K2F5L1_9BACT</name>
<comment type="caution">
    <text evidence="1">The sequence shown here is derived from an EMBL/GenBank/DDBJ whole genome shotgun (WGS) entry which is preliminary data.</text>
</comment>
<feature type="non-terminal residue" evidence="1">
    <location>
        <position position="214"/>
    </location>
</feature>
<sequence>MTAKSSSYFNGWDGKSLMREDERTWGFSKPHIIDSLKGPNFELSEKTLNSPEFKKIASFYEEKLKYHNLQAIRSDDMIWNQKAWEMFSQEIIELFYGCPILANHCKGLDHEDTETNSFLKMENIEYRMTLKWVYKKIKPKMEDIKVLAKNLDTYYKTDLFQNTALKAAFLETEISLSEEKAENNRLQNWYTDKIHSKTLERTDRILKSWEVSSN</sequence>
<organism evidence="1">
    <name type="scientific">uncultured bacterium</name>
    <name type="common">gcode 4</name>
    <dbReference type="NCBI Taxonomy" id="1234023"/>
    <lineage>
        <taxon>Bacteria</taxon>
        <taxon>environmental samples</taxon>
    </lineage>
</organism>
<protein>
    <submittedName>
        <fullName evidence="1">Uncharacterized protein</fullName>
    </submittedName>
</protein>
<dbReference type="EMBL" id="AMFJ01000827">
    <property type="protein sequence ID" value="EKE26371.1"/>
    <property type="molecule type" value="Genomic_DNA"/>
</dbReference>
<dbReference type="AlphaFoldDB" id="K2F5L1"/>
<accession>K2F5L1</accession>
<evidence type="ECO:0000313" key="1">
    <source>
        <dbReference type="EMBL" id="EKE26371.1"/>
    </source>
</evidence>